<organism evidence="2 3">
    <name type="scientific">Cuniculiplasma divulgatum</name>
    <dbReference type="NCBI Taxonomy" id="1673428"/>
    <lineage>
        <taxon>Archaea</taxon>
        <taxon>Methanobacteriati</taxon>
        <taxon>Thermoplasmatota</taxon>
        <taxon>Thermoplasmata</taxon>
        <taxon>Thermoplasmatales</taxon>
        <taxon>Cuniculiplasmataceae</taxon>
        <taxon>Cuniculiplasma</taxon>
    </lineage>
</organism>
<keyword evidence="1" id="KW-0472">Membrane</keyword>
<keyword evidence="1" id="KW-0812">Transmembrane</keyword>
<evidence type="ECO:0000313" key="3">
    <source>
        <dbReference type="Proteomes" id="UP000195607"/>
    </source>
</evidence>
<sequence length="91" mass="10435">MGKVNNFINHFIIHINWNKKNLVILGVLFTPPTLYEFYSIYQALAGNTQSPAEVLAFLICIFFTLYGQIGGIKFMDRPSRKQSESNKRHIG</sequence>
<dbReference type="AlphaFoldDB" id="A0A1N5TT01"/>
<reference evidence="2 3" key="1">
    <citation type="submission" date="2016-04" db="EMBL/GenBank/DDBJ databases">
        <authorList>
            <person name="Evans L.H."/>
            <person name="Alamgir A."/>
            <person name="Owens N."/>
            <person name="Weber N.D."/>
            <person name="Virtaneva K."/>
            <person name="Barbian K."/>
            <person name="Babar A."/>
            <person name="Rosenke K."/>
        </authorList>
    </citation>
    <scope>NUCLEOTIDE SEQUENCE [LARGE SCALE GENOMIC DNA]</scope>
    <source>
        <strain evidence="3">S5(T) (JCM 30642 \VKM B-2941)</strain>
    </source>
</reference>
<feature type="transmembrane region" description="Helical" evidence="1">
    <location>
        <begin position="21"/>
        <end position="41"/>
    </location>
</feature>
<name>A0A1N5TT01_9ARCH</name>
<keyword evidence="1" id="KW-1133">Transmembrane helix</keyword>
<evidence type="ECO:0000256" key="1">
    <source>
        <dbReference type="SAM" id="Phobius"/>
    </source>
</evidence>
<accession>A0A1N5TT01</accession>
<dbReference type="Proteomes" id="UP000195607">
    <property type="component" value="Chromosome I"/>
</dbReference>
<evidence type="ECO:0000313" key="2">
    <source>
        <dbReference type="EMBL" id="SIM51642.1"/>
    </source>
</evidence>
<feature type="transmembrane region" description="Helical" evidence="1">
    <location>
        <begin position="53"/>
        <end position="72"/>
    </location>
</feature>
<dbReference type="EMBL" id="LT671858">
    <property type="protein sequence ID" value="SIM51642.1"/>
    <property type="molecule type" value="Genomic_DNA"/>
</dbReference>
<gene>
    <name evidence="2" type="ORF">CSP5_0682</name>
</gene>
<proteinExistence type="predicted"/>
<protein>
    <submittedName>
        <fullName evidence="2">Membrane protein</fullName>
    </submittedName>
</protein>